<comment type="subcellular location">
    <subcellularLocation>
        <location evidence="5">Cell membrane</location>
        <topology evidence="5">Peripheral membrane protein</topology>
        <orientation evidence="5">Cytoplasmic side</orientation>
    </subcellularLocation>
    <text evidence="5">Localizes to the Z ring in an FtsZ-dependent manner. Targeted to the membrane through a conserved C-terminal amphipathic helix.</text>
</comment>
<comment type="similarity">
    <text evidence="5 6">Belongs to the FtsA/MreB family.</text>
</comment>
<keyword evidence="1 5" id="KW-1003">Cell membrane</keyword>
<dbReference type="SMART" id="SM00842">
    <property type="entry name" value="FtsA"/>
    <property type="match status" value="1"/>
</dbReference>
<evidence type="ECO:0000256" key="1">
    <source>
        <dbReference type="ARBA" id="ARBA00022475"/>
    </source>
</evidence>
<accession>A0A3F3GTG8</accession>
<dbReference type="OrthoDB" id="9768127at2"/>
<dbReference type="STRING" id="220714.SAMN05660469_0673"/>
<organism evidence="8 9">
    <name type="scientific">Fructobacillus pseudoficulneus</name>
    <dbReference type="NCBI Taxonomy" id="220714"/>
    <lineage>
        <taxon>Bacteria</taxon>
        <taxon>Bacillati</taxon>
        <taxon>Bacillota</taxon>
        <taxon>Bacilli</taxon>
        <taxon>Lactobacillales</taxon>
        <taxon>Lactobacillaceae</taxon>
        <taxon>Fructobacillus</taxon>
    </lineage>
</organism>
<evidence type="ECO:0000313" key="8">
    <source>
        <dbReference type="EMBL" id="GAP02735.1"/>
    </source>
</evidence>
<keyword evidence="3 5" id="KW-0472">Membrane</keyword>
<gene>
    <name evidence="5" type="primary">ftsA</name>
    <name evidence="8" type="ORF">FPFC_021850</name>
</gene>
<evidence type="ECO:0000259" key="7">
    <source>
        <dbReference type="SMART" id="SM00842"/>
    </source>
</evidence>
<name>A0A3F3GTG8_9LACO</name>
<dbReference type="PIRSF" id="PIRSF003101">
    <property type="entry name" value="FtsA"/>
    <property type="match status" value="1"/>
</dbReference>
<dbReference type="Pfam" id="PF02491">
    <property type="entry name" value="SHS2_FTSA"/>
    <property type="match status" value="1"/>
</dbReference>
<dbReference type="InterPro" id="IPR050696">
    <property type="entry name" value="FtsA/MreB"/>
</dbReference>
<dbReference type="Pfam" id="PF14450">
    <property type="entry name" value="FtsA"/>
    <property type="match status" value="1"/>
</dbReference>
<dbReference type="GO" id="GO:0043093">
    <property type="term" value="P:FtsZ-dependent cytokinesis"/>
    <property type="evidence" value="ECO:0007669"/>
    <property type="project" value="UniProtKB-UniRule"/>
</dbReference>
<dbReference type="AlphaFoldDB" id="A0A3F3GTG8"/>
<dbReference type="Gene3D" id="3.30.1490.110">
    <property type="match status" value="1"/>
</dbReference>
<dbReference type="EMBL" id="DF968064">
    <property type="protein sequence ID" value="GAP02735.1"/>
    <property type="molecule type" value="Genomic_DNA"/>
</dbReference>
<dbReference type="Proteomes" id="UP000061227">
    <property type="component" value="Unassembled WGS sequence"/>
</dbReference>
<evidence type="ECO:0000256" key="3">
    <source>
        <dbReference type="ARBA" id="ARBA00023136"/>
    </source>
</evidence>
<comment type="function">
    <text evidence="5 6">Cell division protein that is involved in the assembly of the Z ring. May serve as a membrane anchor for the Z ring.</text>
</comment>
<dbReference type="GO" id="GO:0032153">
    <property type="term" value="C:cell division site"/>
    <property type="evidence" value="ECO:0007669"/>
    <property type="project" value="UniProtKB-UniRule"/>
</dbReference>
<evidence type="ECO:0000313" key="9">
    <source>
        <dbReference type="Proteomes" id="UP000061227"/>
    </source>
</evidence>
<dbReference type="InterPro" id="IPR043129">
    <property type="entry name" value="ATPase_NBD"/>
</dbReference>
<keyword evidence="4 5" id="KW-0131">Cell cycle</keyword>
<evidence type="ECO:0000256" key="5">
    <source>
        <dbReference type="HAMAP-Rule" id="MF_02033"/>
    </source>
</evidence>
<dbReference type="HAMAP" id="MF_02033">
    <property type="entry name" value="FtsA"/>
    <property type="match status" value="1"/>
</dbReference>
<dbReference type="SUPFAM" id="SSF53067">
    <property type="entry name" value="Actin-like ATPase domain"/>
    <property type="match status" value="2"/>
</dbReference>
<keyword evidence="2 5" id="KW-0132">Cell division</keyword>
<dbReference type="PANTHER" id="PTHR32432:SF4">
    <property type="entry name" value="CELL DIVISION PROTEIN FTSA"/>
    <property type="match status" value="1"/>
</dbReference>
<dbReference type="PANTHER" id="PTHR32432">
    <property type="entry name" value="CELL DIVISION PROTEIN FTSA-RELATED"/>
    <property type="match status" value="1"/>
</dbReference>
<dbReference type="InterPro" id="IPR003494">
    <property type="entry name" value="SHS2_FtsA"/>
</dbReference>
<keyword evidence="9" id="KW-1185">Reference proteome</keyword>
<proteinExistence type="inferred from homology"/>
<comment type="subunit">
    <text evidence="5">Self-interacts. Interacts with FtsZ.</text>
</comment>
<reference evidence="8 9" key="1">
    <citation type="journal article" date="2015" name="BMC Genomics">
        <title>Comparative genomics of Fructobacillus spp. and Leuconostoc spp. reveals niche-specific evolution of Fructobacillus spp.</title>
        <authorList>
            <person name="Endo A."/>
            <person name="Tanizawa Y."/>
            <person name="Tanaka N."/>
            <person name="Maeno S."/>
            <person name="Kumar H."/>
            <person name="Shiwa Y."/>
            <person name="Okada S."/>
            <person name="Yoshikawa H."/>
            <person name="Dicks L."/>
            <person name="Nakagawa J."/>
            <person name="Arita M."/>
        </authorList>
    </citation>
    <scope>NUCLEOTIDE SEQUENCE [LARGE SCALE GENOMIC DNA]</scope>
    <source>
        <strain evidence="8 9">DSM 15468</strain>
    </source>
</reference>
<evidence type="ECO:0000256" key="6">
    <source>
        <dbReference type="PIRNR" id="PIRNR003101"/>
    </source>
</evidence>
<dbReference type="InterPro" id="IPR020823">
    <property type="entry name" value="Cell_div_FtsA"/>
</dbReference>
<evidence type="ECO:0000256" key="4">
    <source>
        <dbReference type="ARBA" id="ARBA00023306"/>
    </source>
</evidence>
<dbReference type="GO" id="GO:0009898">
    <property type="term" value="C:cytoplasmic side of plasma membrane"/>
    <property type="evidence" value="ECO:0007669"/>
    <property type="project" value="UniProtKB-UniRule"/>
</dbReference>
<dbReference type="Gene3D" id="3.30.420.40">
    <property type="match status" value="2"/>
</dbReference>
<sequence>MTQDGVIVGLDIGTTMVKVVVAQSENGRFNVIATGSAPGAGLRRGVIVDLNETAAAIQQAVAQAASKANIEINEVVVGLPANHVDIEKVAGLVSIENQNKQITNQDVVNVTRQALDTLALQDQRVVEFLPSEFIVDGFDGIKDPTDMIGVRLEVQGLAYLAPAKVVDSIKIAVQKAGLAIQSLVLAPIALAPAFLNDAEQDFGAILIDLAGGQSTASVVHDHKVKYMTVDYEGGIQVTKDISTVLGISIQDAESIKKKYGSADPFQASAQQQFYVDAVGLTDKKPVDEHYLSEIMAARYDQIFDRLGQQLQTIGADELPGGFLITGGNAATPGLLAKAQEHFGQNVQVAQPTQIGLRHPSFARALAYASHQAFQSNLAVQIKMVLMGEQVEPTAETAASTYHLVDQGKQGVIEAEGDDGVYADPEQEKSGMFSRMKKSLTSLFAEPDDNE</sequence>
<feature type="domain" description="SHS2" evidence="7">
    <location>
        <begin position="7"/>
        <end position="194"/>
    </location>
</feature>
<dbReference type="NCBIfam" id="TIGR01174">
    <property type="entry name" value="ftsA"/>
    <property type="match status" value="1"/>
</dbReference>
<evidence type="ECO:0000256" key="2">
    <source>
        <dbReference type="ARBA" id="ARBA00022618"/>
    </source>
</evidence>
<protein>
    <recommendedName>
        <fullName evidence="5 6">Cell division protein FtsA</fullName>
    </recommendedName>
</protein>
<dbReference type="RefSeq" id="WP_059377428.1">
    <property type="nucleotide sequence ID" value="NZ_DF968064.1"/>
</dbReference>